<dbReference type="InterPro" id="IPR054722">
    <property type="entry name" value="PolX-like_BBD"/>
</dbReference>
<gene>
    <name evidence="3" type="primary">LOC121229600</name>
</gene>
<keyword evidence="2" id="KW-1185">Reference proteome</keyword>
<dbReference type="RefSeq" id="XP_040970230.1">
    <property type="nucleotide sequence ID" value="XM_041114296.1"/>
</dbReference>
<feature type="domain" description="Retrovirus-related Pol polyprotein from transposon TNT 1-94-like beta-barrel" evidence="1">
    <location>
        <begin position="164"/>
        <end position="192"/>
    </location>
</feature>
<organism evidence="2 3">
    <name type="scientific">Gossypium hirsutum</name>
    <name type="common">Upland cotton</name>
    <name type="synonym">Gossypium mexicanum</name>
    <dbReference type="NCBI Taxonomy" id="3635"/>
    <lineage>
        <taxon>Eukaryota</taxon>
        <taxon>Viridiplantae</taxon>
        <taxon>Streptophyta</taxon>
        <taxon>Embryophyta</taxon>
        <taxon>Tracheophyta</taxon>
        <taxon>Spermatophyta</taxon>
        <taxon>Magnoliopsida</taxon>
        <taxon>eudicotyledons</taxon>
        <taxon>Gunneridae</taxon>
        <taxon>Pentapetalae</taxon>
        <taxon>rosids</taxon>
        <taxon>malvids</taxon>
        <taxon>Malvales</taxon>
        <taxon>Malvaceae</taxon>
        <taxon>Malvoideae</taxon>
        <taxon>Gossypium</taxon>
    </lineage>
</organism>
<sequence length="199" mass="22851">MMTILVQTGLKKVVTGKKLENLNQTKWEELDEKALFAIQLCLANTVLQEVLMEKISSALWKRHKLLFEDLKGHLLGGDKLDNEFGLDNKAGKQIFVLIASKKRDKMCRYYKKLGHVNTDCYKLRNKRAAESNEEDVTCANLANESGDDFFLVSTSDNSKLTSEWILDSGCSFHMCPNREWFSTYSSDEGRVCTHRKRFI</sequence>
<name>A0ABM3BT46_GOSHI</name>
<dbReference type="Proteomes" id="UP000818029">
    <property type="component" value="Chromosome A05"/>
</dbReference>
<proteinExistence type="predicted"/>
<evidence type="ECO:0000313" key="3">
    <source>
        <dbReference type="RefSeq" id="XP_040970230.1"/>
    </source>
</evidence>
<reference evidence="2" key="1">
    <citation type="journal article" date="2020" name="Nat. Genet.">
        <title>Genomic diversifications of five Gossypium allopolyploid species and their impact on cotton improvement.</title>
        <authorList>
            <person name="Chen Z.J."/>
            <person name="Sreedasyam A."/>
            <person name="Ando A."/>
            <person name="Song Q."/>
            <person name="De Santiago L.M."/>
            <person name="Hulse-Kemp A.M."/>
            <person name="Ding M."/>
            <person name="Ye W."/>
            <person name="Kirkbride R.C."/>
            <person name="Jenkins J."/>
            <person name="Plott C."/>
            <person name="Lovell J."/>
            <person name="Lin Y.M."/>
            <person name="Vaughn R."/>
            <person name="Liu B."/>
            <person name="Simpson S."/>
            <person name="Scheffler B.E."/>
            <person name="Wen L."/>
            <person name="Saski C.A."/>
            <person name="Grover C.E."/>
            <person name="Hu G."/>
            <person name="Conover J.L."/>
            <person name="Carlson J.W."/>
            <person name="Shu S."/>
            <person name="Boston L.B."/>
            <person name="Williams M."/>
            <person name="Peterson D.G."/>
            <person name="McGee K."/>
            <person name="Jones D.C."/>
            <person name="Wendel J.F."/>
            <person name="Stelly D.M."/>
            <person name="Grimwood J."/>
            <person name="Schmutz J."/>
        </authorList>
    </citation>
    <scope>NUCLEOTIDE SEQUENCE [LARGE SCALE GENOMIC DNA]</scope>
    <source>
        <strain evidence="2">cv. TM-1</strain>
    </source>
</reference>
<evidence type="ECO:0000313" key="2">
    <source>
        <dbReference type="Proteomes" id="UP000818029"/>
    </source>
</evidence>
<evidence type="ECO:0000259" key="1">
    <source>
        <dbReference type="Pfam" id="PF22936"/>
    </source>
</evidence>
<accession>A0ABM3BT46</accession>
<dbReference type="GeneID" id="121229600"/>
<reference evidence="3" key="2">
    <citation type="submission" date="2025-08" db="UniProtKB">
        <authorList>
            <consortium name="RefSeq"/>
        </authorList>
    </citation>
    <scope>IDENTIFICATION</scope>
</reference>
<dbReference type="Pfam" id="PF22936">
    <property type="entry name" value="Pol_BBD"/>
    <property type="match status" value="1"/>
</dbReference>
<protein>
    <recommendedName>
        <fullName evidence="1">Retrovirus-related Pol polyprotein from transposon TNT 1-94-like beta-barrel domain-containing protein</fullName>
    </recommendedName>
</protein>